<dbReference type="OrthoDB" id="9812586at2"/>
<dbReference type="InterPro" id="IPR009012">
    <property type="entry name" value="GrpE_head"/>
</dbReference>
<accession>A0A151B5R0</accession>
<dbReference type="GO" id="GO:0042803">
    <property type="term" value="F:protein homodimerization activity"/>
    <property type="evidence" value="ECO:0007669"/>
    <property type="project" value="InterPro"/>
</dbReference>
<reference evidence="2 3" key="1">
    <citation type="submission" date="2016-02" db="EMBL/GenBank/DDBJ databases">
        <title>Genome sequence of Clostridium tepidiprofundi DSM 19306.</title>
        <authorList>
            <person name="Poehlein A."/>
            <person name="Daniel R."/>
        </authorList>
    </citation>
    <scope>NUCLEOTIDE SEQUENCE [LARGE SCALE GENOMIC DNA]</scope>
    <source>
        <strain evidence="2 3">DSM 19306</strain>
    </source>
</reference>
<dbReference type="Proteomes" id="UP000075531">
    <property type="component" value="Unassembled WGS sequence"/>
</dbReference>
<sequence length="191" mass="22507">MIDIKDEIKKYKKVNLSEAYGKFEDEIAIVMNGFSKMVERFSKEQYKTFCSIEEIIDTLEEKVENNSITKELVENKKHMESENRKLIKGIININDLFESIYFFARKTNDEKWIKQIGVLWNKISKINLKLGLIRIEDINVSFDNELHRVIQAKEVSNEEENSMIDIVKFGYIYNGEVIRKAEVIVNITTRN</sequence>
<dbReference type="AlphaFoldDB" id="A0A151B5R0"/>
<evidence type="ECO:0000313" key="3">
    <source>
        <dbReference type="Proteomes" id="UP000075531"/>
    </source>
</evidence>
<dbReference type="GO" id="GO:0006457">
    <property type="term" value="P:protein folding"/>
    <property type="evidence" value="ECO:0007669"/>
    <property type="project" value="InterPro"/>
</dbReference>
<dbReference type="STRING" id="1121338.CLTEP_08830"/>
<dbReference type="EMBL" id="LTBA01000005">
    <property type="protein sequence ID" value="KYH35258.1"/>
    <property type="molecule type" value="Genomic_DNA"/>
</dbReference>
<keyword evidence="3" id="KW-1185">Reference proteome</keyword>
<protein>
    <submittedName>
        <fullName evidence="2">Protein GrpE</fullName>
    </submittedName>
</protein>
<evidence type="ECO:0000256" key="1">
    <source>
        <dbReference type="ARBA" id="ARBA00023186"/>
    </source>
</evidence>
<dbReference type="RefSeq" id="WP_066823129.1">
    <property type="nucleotide sequence ID" value="NZ_LTBA01000005.1"/>
</dbReference>
<organism evidence="2 3">
    <name type="scientific">Clostridium tepidiprofundi DSM 19306</name>
    <dbReference type="NCBI Taxonomy" id="1121338"/>
    <lineage>
        <taxon>Bacteria</taxon>
        <taxon>Bacillati</taxon>
        <taxon>Bacillota</taxon>
        <taxon>Clostridia</taxon>
        <taxon>Eubacteriales</taxon>
        <taxon>Clostridiaceae</taxon>
        <taxon>Clostridium</taxon>
    </lineage>
</organism>
<dbReference type="Gene3D" id="2.30.22.10">
    <property type="entry name" value="Head domain of nucleotide exchange factor GrpE"/>
    <property type="match status" value="1"/>
</dbReference>
<dbReference type="GO" id="GO:0000774">
    <property type="term" value="F:adenyl-nucleotide exchange factor activity"/>
    <property type="evidence" value="ECO:0007669"/>
    <property type="project" value="InterPro"/>
</dbReference>
<gene>
    <name evidence="2" type="primary">grpE_1</name>
    <name evidence="2" type="ORF">CLTEP_08830</name>
</gene>
<evidence type="ECO:0000313" key="2">
    <source>
        <dbReference type="EMBL" id="KYH35258.1"/>
    </source>
</evidence>
<comment type="caution">
    <text evidence="2">The sequence shown here is derived from an EMBL/GenBank/DDBJ whole genome shotgun (WGS) entry which is preliminary data.</text>
</comment>
<keyword evidence="1" id="KW-0143">Chaperone</keyword>
<dbReference type="InterPro" id="IPR000740">
    <property type="entry name" value="GrpE"/>
</dbReference>
<dbReference type="Pfam" id="PF01025">
    <property type="entry name" value="GrpE"/>
    <property type="match status" value="1"/>
</dbReference>
<dbReference type="GO" id="GO:0051087">
    <property type="term" value="F:protein-folding chaperone binding"/>
    <property type="evidence" value="ECO:0007669"/>
    <property type="project" value="InterPro"/>
</dbReference>
<dbReference type="SUPFAM" id="SSF51064">
    <property type="entry name" value="Head domain of nucleotide exchange factor GrpE"/>
    <property type="match status" value="1"/>
</dbReference>
<proteinExistence type="predicted"/>
<dbReference type="PATRIC" id="fig|1121338.3.peg.906"/>
<name>A0A151B5R0_9CLOT</name>